<evidence type="ECO:0000256" key="13">
    <source>
        <dbReference type="ARBA" id="ARBA00041418"/>
    </source>
</evidence>
<dbReference type="InterPro" id="IPR001182">
    <property type="entry name" value="FtsW/RodA"/>
</dbReference>
<feature type="transmembrane region" description="Helical" evidence="16">
    <location>
        <begin position="84"/>
        <end position="101"/>
    </location>
</feature>
<keyword evidence="6" id="KW-0573">Peptidoglycan synthesis</keyword>
<keyword evidence="17" id="KW-0132">Cell division</keyword>
<evidence type="ECO:0000256" key="5">
    <source>
        <dbReference type="ARBA" id="ARBA00022960"/>
    </source>
</evidence>
<evidence type="ECO:0000313" key="17">
    <source>
        <dbReference type="EMBL" id="AQS42006.1"/>
    </source>
</evidence>
<dbReference type="GO" id="GO:0008955">
    <property type="term" value="F:peptidoglycan glycosyltransferase activity"/>
    <property type="evidence" value="ECO:0007669"/>
    <property type="project" value="UniProtKB-EC"/>
</dbReference>
<evidence type="ECO:0000256" key="3">
    <source>
        <dbReference type="ARBA" id="ARBA00022679"/>
    </source>
</evidence>
<evidence type="ECO:0000256" key="15">
    <source>
        <dbReference type="ARBA" id="ARBA00049902"/>
    </source>
</evidence>
<sequence>MVSRLDRGSVANWWWTIDRAILAACLVLIGIGIVASFAASPGQTHRINIADSFHFAKLHIRYILPALVLMVAVSFFSPRNIRRLCLLSLAATLVLLVLVRLNGVEIKGAWRWIDLGFATIQPSEFMKPAFVVVAGWLFAQQNKSGKMSGYIAPFLLYCLCAVLLVIEPDVGQTILISAAWGALFFLAGVPWAVVFVLLGCATAGAFGAYTALPHVRGRIDSFLTGEDGFQIRMASDAIVRGGWFGQGPGEGTIKGGIPDGHTDFVFSVVAEEYGIILCMIIVALFAFIVIRSLYIAMKEQDAFTRFSTAGIAVLFGMQSVINIAVNLGLMPPKGMTLPFISYGGSSLVAIGLTMGCLLALTRRRPEARKSALLQT</sequence>
<feature type="transmembrane region" description="Helical" evidence="16">
    <location>
        <begin position="306"/>
        <end position="327"/>
    </location>
</feature>
<dbReference type="STRING" id="1902579.BHV28_13230"/>
<feature type="transmembrane region" description="Helical" evidence="16">
    <location>
        <begin position="273"/>
        <end position="294"/>
    </location>
</feature>
<evidence type="ECO:0000256" key="12">
    <source>
        <dbReference type="ARBA" id="ARBA00041185"/>
    </source>
</evidence>
<reference evidence="17 18" key="2">
    <citation type="journal article" date="2016" name="Sci. Rep.">
        <title>The genome of Rhizobiales bacteria in predatory ants reveals urease gene functions but no genes for nitrogen fixation.</title>
        <authorList>
            <person name="Neuvonen M.M."/>
            <person name="Tamarit D."/>
            <person name="Naslund K."/>
            <person name="Liebig J."/>
            <person name="Feldhaar H."/>
            <person name="Moran N.A."/>
            <person name="Guy L."/>
            <person name="Andersson S.G."/>
        </authorList>
    </citation>
    <scope>NUCLEOTIDE SEQUENCE [LARGE SCALE GENOMIC DNA]</scope>
    <source>
        <strain evidence="17 18">Hsal</strain>
    </source>
</reference>
<reference evidence="17 18" key="1">
    <citation type="journal article" date="2010" name="Science">
        <title>Genomic comparison of the ants Camponotus floridanus and Harpegnathos saltator.</title>
        <authorList>
            <person name="Bonasio R."/>
            <person name="Zhang G."/>
            <person name="Ye C."/>
            <person name="Mutti N.S."/>
            <person name="Fang X."/>
            <person name="Qin N."/>
            <person name="Donahue G."/>
            <person name="Yang P."/>
            <person name="Li Q."/>
            <person name="Li C."/>
            <person name="Zhang P."/>
            <person name="Huang Z."/>
            <person name="Berger S.L."/>
            <person name="Reinberg D."/>
            <person name="Wang J."/>
            <person name="Liebig J."/>
        </authorList>
    </citation>
    <scope>NUCLEOTIDE SEQUENCE [LARGE SCALE GENOMIC DNA]</scope>
    <source>
        <strain evidence="17 18">Hsal</strain>
    </source>
</reference>
<keyword evidence="4 16" id="KW-0812">Transmembrane</keyword>
<evidence type="ECO:0000256" key="6">
    <source>
        <dbReference type="ARBA" id="ARBA00022984"/>
    </source>
</evidence>
<dbReference type="GO" id="GO:0008360">
    <property type="term" value="P:regulation of cell shape"/>
    <property type="evidence" value="ECO:0007669"/>
    <property type="project" value="UniProtKB-KW"/>
</dbReference>
<proteinExistence type="inferred from homology"/>
<accession>A0A1U9JVY2</accession>
<dbReference type="PANTHER" id="PTHR30474:SF2">
    <property type="entry name" value="PEPTIDOGLYCAN GLYCOSYLTRANSFERASE FTSW-RELATED"/>
    <property type="match status" value="1"/>
</dbReference>
<feature type="transmembrane region" description="Helical" evidence="16">
    <location>
        <begin position="147"/>
        <end position="166"/>
    </location>
</feature>
<dbReference type="PANTHER" id="PTHR30474">
    <property type="entry name" value="CELL CYCLE PROTEIN"/>
    <property type="match status" value="1"/>
</dbReference>
<dbReference type="GO" id="GO:0005886">
    <property type="term" value="C:plasma membrane"/>
    <property type="evidence" value="ECO:0007669"/>
    <property type="project" value="TreeGrafter"/>
</dbReference>
<keyword evidence="18" id="KW-1185">Reference proteome</keyword>
<keyword evidence="17" id="KW-0131">Cell cycle</keyword>
<dbReference type="EC" id="2.4.99.28" evidence="14"/>
<evidence type="ECO:0000256" key="9">
    <source>
        <dbReference type="ARBA" id="ARBA00032370"/>
    </source>
</evidence>
<dbReference type="PROSITE" id="PS00428">
    <property type="entry name" value="FTSW_RODA_SPOVE"/>
    <property type="match status" value="1"/>
</dbReference>
<evidence type="ECO:0000256" key="8">
    <source>
        <dbReference type="ARBA" id="ARBA00023136"/>
    </source>
</evidence>
<gene>
    <name evidence="17" type="primary">ftsW</name>
    <name evidence="17" type="ORF">BHV28_13230</name>
</gene>
<evidence type="ECO:0000256" key="10">
    <source>
        <dbReference type="ARBA" id="ARBA00033270"/>
    </source>
</evidence>
<dbReference type="KEGG" id="thd:BHV28_13230"/>
<dbReference type="AlphaFoldDB" id="A0A1U9JVY2"/>
<dbReference type="EMBL" id="CP017315">
    <property type="protein sequence ID" value="AQS42006.1"/>
    <property type="molecule type" value="Genomic_DNA"/>
</dbReference>
<dbReference type="Proteomes" id="UP000188912">
    <property type="component" value="Chromosome"/>
</dbReference>
<dbReference type="InterPro" id="IPR018365">
    <property type="entry name" value="Cell_cycle_FtsW-rel_CS"/>
</dbReference>
<feature type="transmembrane region" description="Helical" evidence="16">
    <location>
        <begin position="178"/>
        <end position="206"/>
    </location>
</feature>
<evidence type="ECO:0000313" key="18">
    <source>
        <dbReference type="Proteomes" id="UP000188912"/>
    </source>
</evidence>
<dbReference type="GO" id="GO:0051301">
    <property type="term" value="P:cell division"/>
    <property type="evidence" value="ECO:0007669"/>
    <property type="project" value="UniProtKB-KW"/>
</dbReference>
<evidence type="ECO:0000256" key="7">
    <source>
        <dbReference type="ARBA" id="ARBA00022989"/>
    </source>
</evidence>
<keyword evidence="7 16" id="KW-1133">Transmembrane helix</keyword>
<name>A0A1U9JVY2_9HYPH</name>
<evidence type="ECO:0000256" key="4">
    <source>
        <dbReference type="ARBA" id="ARBA00022692"/>
    </source>
</evidence>
<evidence type="ECO:0000256" key="2">
    <source>
        <dbReference type="ARBA" id="ARBA00022676"/>
    </source>
</evidence>
<feature type="transmembrane region" description="Helical" evidence="16">
    <location>
        <begin position="59"/>
        <end position="77"/>
    </location>
</feature>
<keyword evidence="8 16" id="KW-0472">Membrane</keyword>
<evidence type="ECO:0000256" key="14">
    <source>
        <dbReference type="ARBA" id="ARBA00044770"/>
    </source>
</evidence>
<dbReference type="GO" id="GO:0009252">
    <property type="term" value="P:peptidoglycan biosynthetic process"/>
    <property type="evidence" value="ECO:0007669"/>
    <property type="project" value="UniProtKB-KW"/>
</dbReference>
<comment type="catalytic activity">
    <reaction evidence="15">
        <text>[GlcNAc-(1-&gt;4)-Mur2Ac(oyl-L-Ala-gamma-D-Glu-L-Lys-D-Ala-D-Ala)](n)-di-trans,octa-cis-undecaprenyl diphosphate + beta-D-GlcNAc-(1-&gt;4)-Mur2Ac(oyl-L-Ala-gamma-D-Glu-L-Lys-D-Ala-D-Ala)-di-trans,octa-cis-undecaprenyl diphosphate = [GlcNAc-(1-&gt;4)-Mur2Ac(oyl-L-Ala-gamma-D-Glu-L-Lys-D-Ala-D-Ala)](n+1)-di-trans,octa-cis-undecaprenyl diphosphate + di-trans,octa-cis-undecaprenyl diphosphate + H(+)</text>
        <dbReference type="Rhea" id="RHEA:23708"/>
        <dbReference type="Rhea" id="RHEA-COMP:9602"/>
        <dbReference type="Rhea" id="RHEA-COMP:9603"/>
        <dbReference type="ChEBI" id="CHEBI:15378"/>
        <dbReference type="ChEBI" id="CHEBI:58405"/>
        <dbReference type="ChEBI" id="CHEBI:60033"/>
        <dbReference type="ChEBI" id="CHEBI:78435"/>
        <dbReference type="EC" id="2.4.99.28"/>
    </reaction>
</comment>
<evidence type="ECO:0000256" key="11">
    <source>
        <dbReference type="ARBA" id="ARBA00038053"/>
    </source>
</evidence>
<comment type="subcellular location">
    <subcellularLocation>
        <location evidence="1">Membrane</location>
        <topology evidence="1">Multi-pass membrane protein</topology>
    </subcellularLocation>
</comment>
<keyword evidence="5" id="KW-0133">Cell shape</keyword>
<dbReference type="GO" id="GO:0015648">
    <property type="term" value="F:lipid-linked peptidoglycan transporter activity"/>
    <property type="evidence" value="ECO:0007669"/>
    <property type="project" value="TreeGrafter"/>
</dbReference>
<organism evidence="17 18">
    <name type="scientific">Candidatus Tokpelaia hoelldobleri</name>
    <dbReference type="NCBI Taxonomy" id="1902579"/>
    <lineage>
        <taxon>Bacteria</taxon>
        <taxon>Pseudomonadati</taxon>
        <taxon>Pseudomonadota</taxon>
        <taxon>Alphaproteobacteria</taxon>
        <taxon>Hyphomicrobiales</taxon>
        <taxon>Candidatus Tokpelaia</taxon>
    </lineage>
</organism>
<keyword evidence="3" id="KW-0808">Transferase</keyword>
<comment type="similarity">
    <text evidence="11">Belongs to the SEDS family. FtsW subfamily.</text>
</comment>
<feature type="transmembrane region" description="Helical" evidence="16">
    <location>
        <begin position="339"/>
        <end position="360"/>
    </location>
</feature>
<keyword evidence="2" id="KW-0328">Glycosyltransferase</keyword>
<protein>
    <recommendedName>
        <fullName evidence="12">Probable peptidoglycan glycosyltransferase FtsW</fullName>
        <ecNumber evidence="14">2.4.99.28</ecNumber>
    </recommendedName>
    <alternativeName>
        <fullName evidence="13">Cell division protein FtsW</fullName>
    </alternativeName>
    <alternativeName>
        <fullName evidence="10">Cell wall polymerase</fullName>
    </alternativeName>
    <alternativeName>
        <fullName evidence="9">Peptidoglycan polymerase</fullName>
    </alternativeName>
</protein>
<dbReference type="GO" id="GO:0032153">
    <property type="term" value="C:cell division site"/>
    <property type="evidence" value="ECO:0007669"/>
    <property type="project" value="TreeGrafter"/>
</dbReference>
<evidence type="ECO:0000256" key="1">
    <source>
        <dbReference type="ARBA" id="ARBA00004141"/>
    </source>
</evidence>
<evidence type="ECO:0000256" key="16">
    <source>
        <dbReference type="SAM" id="Phobius"/>
    </source>
</evidence>
<dbReference type="Pfam" id="PF01098">
    <property type="entry name" value="FTSW_RODA_SPOVE"/>
    <property type="match status" value="1"/>
</dbReference>
<feature type="transmembrane region" description="Helical" evidence="16">
    <location>
        <begin position="20"/>
        <end position="39"/>
    </location>
</feature>